<dbReference type="GO" id="GO:0051536">
    <property type="term" value="F:iron-sulfur cluster binding"/>
    <property type="evidence" value="ECO:0007669"/>
    <property type="project" value="UniProtKB-KW"/>
</dbReference>
<proteinExistence type="predicted"/>
<dbReference type="InterPro" id="IPR058240">
    <property type="entry name" value="rSAM_sf"/>
</dbReference>
<feature type="domain" description="Radical SAM core" evidence="4">
    <location>
        <begin position="26"/>
        <end position="188"/>
    </location>
</feature>
<dbReference type="AlphaFoldDB" id="A7VYA4"/>
<evidence type="ECO:0000256" key="1">
    <source>
        <dbReference type="ARBA" id="ARBA00022723"/>
    </source>
</evidence>
<dbReference type="Gene3D" id="3.80.30.30">
    <property type="match status" value="1"/>
</dbReference>
<accession>A7VYA4</accession>
<keyword evidence="2" id="KW-0408">Iron</keyword>
<dbReference type="GO" id="GO:0003824">
    <property type="term" value="F:catalytic activity"/>
    <property type="evidence" value="ECO:0007669"/>
    <property type="project" value="InterPro"/>
</dbReference>
<dbReference type="CDD" id="cd01335">
    <property type="entry name" value="Radical_SAM"/>
    <property type="match status" value="1"/>
</dbReference>
<comment type="caution">
    <text evidence="5">The sequence shown here is derived from an EMBL/GenBank/DDBJ whole genome shotgun (WGS) entry which is preliminary data.</text>
</comment>
<dbReference type="InterPro" id="IPR007197">
    <property type="entry name" value="rSAM"/>
</dbReference>
<dbReference type="PANTHER" id="PTHR43432:SF5">
    <property type="entry name" value="ELP3_MIAA_NIFB-LIKE RADICAL SAM CORE DOMAIN-CONTAINING PROTEIN"/>
    <property type="match status" value="1"/>
</dbReference>
<gene>
    <name evidence="6" type="ORF">CH238_03600</name>
    <name evidence="5" type="ORF">CLOLEP_03582</name>
</gene>
<reference evidence="5 7" key="2">
    <citation type="submission" date="2007-08" db="EMBL/GenBank/DDBJ databases">
        <authorList>
            <person name="Fulton L."/>
            <person name="Clifton S."/>
            <person name="Fulton B."/>
            <person name="Xu J."/>
            <person name="Minx P."/>
            <person name="Pepin K.H."/>
            <person name="Johnson M."/>
            <person name="Thiruvilangam P."/>
            <person name="Bhonagiri V."/>
            <person name="Nash W.E."/>
            <person name="Wang C."/>
            <person name="Mardis E.R."/>
            <person name="Wilson R.K."/>
        </authorList>
    </citation>
    <scope>NUCLEOTIDE SEQUENCE [LARGE SCALE GENOMIC DNA]</scope>
    <source>
        <strain evidence="5 7">DSM 753</strain>
    </source>
</reference>
<evidence type="ECO:0000313" key="6">
    <source>
        <dbReference type="EMBL" id="PEQ25134.1"/>
    </source>
</evidence>
<keyword evidence="3" id="KW-0411">Iron-sulfur</keyword>
<keyword evidence="1" id="KW-0479">Metal-binding</keyword>
<dbReference type="OrthoDB" id="9785699at2"/>
<dbReference type="Pfam" id="PF04055">
    <property type="entry name" value="Radical_SAM"/>
    <property type="match status" value="1"/>
</dbReference>
<dbReference type="SFLD" id="SFLDS00029">
    <property type="entry name" value="Radical_SAM"/>
    <property type="match status" value="1"/>
</dbReference>
<organism evidence="5 7">
    <name type="scientific">[Clostridium] leptum DSM 753</name>
    <dbReference type="NCBI Taxonomy" id="428125"/>
    <lineage>
        <taxon>Bacteria</taxon>
        <taxon>Bacillati</taxon>
        <taxon>Bacillota</taxon>
        <taxon>Clostridia</taxon>
        <taxon>Eubacteriales</taxon>
        <taxon>Oscillospiraceae</taxon>
        <taxon>Oscillospiraceae incertae sedis</taxon>
    </lineage>
</organism>
<dbReference type="EMBL" id="ABCB02000021">
    <property type="protein sequence ID" value="EDO59532.1"/>
    <property type="molecule type" value="Genomic_DNA"/>
</dbReference>
<evidence type="ECO:0000256" key="2">
    <source>
        <dbReference type="ARBA" id="ARBA00023004"/>
    </source>
</evidence>
<dbReference type="SFLD" id="SFLDG01084">
    <property type="entry name" value="Uncharacterised_Radical_SAM_Su"/>
    <property type="match status" value="1"/>
</dbReference>
<sequence>MLELVPAKSILARNKDPRWFGIDYQMNLYRGCCHGCIYCDSRSECYGIEEFDRVRGKKNALALLEEELRHKRKTGVAATGAMSDPYNPYESEAELTRGGLKLLDQYGFGAAVATKSARITRDLDVLKRIQSHSPVLCKITVTTCDDELCRKLEPYPSVTSERMEAVRILSGAGIFTGLLLMPVLPFLEDSLDNLLGIVRLGAENGARFIYPAFGVTLRQNQREYFYDQLEKRFPGEDLARRYQEKYGSSYVCRARNAKILGEAFRRACRKEGILYSMTEIIKAYRAPYDPVQTSLF</sequence>
<keyword evidence="8" id="KW-1185">Reference proteome</keyword>
<reference evidence="5 7" key="1">
    <citation type="submission" date="2007-08" db="EMBL/GenBank/DDBJ databases">
        <title>Draft genome sequence of Clostridium leptum (DSM 753).</title>
        <authorList>
            <person name="Sudarsanam P."/>
            <person name="Ley R."/>
            <person name="Guruge J."/>
            <person name="Turnbaugh P.J."/>
            <person name="Mahowald M."/>
            <person name="Liep D."/>
            <person name="Gordon J."/>
        </authorList>
    </citation>
    <scope>NUCLEOTIDE SEQUENCE [LARGE SCALE GENOMIC DNA]</scope>
    <source>
        <strain evidence="5 7">DSM 753</strain>
    </source>
</reference>
<dbReference type="HOGENOM" id="CLU_015525_2_0_9"/>
<dbReference type="EMBL" id="NOXF01000002">
    <property type="protein sequence ID" value="PEQ25134.1"/>
    <property type="molecule type" value="Genomic_DNA"/>
</dbReference>
<evidence type="ECO:0000313" key="7">
    <source>
        <dbReference type="Proteomes" id="UP000003490"/>
    </source>
</evidence>
<dbReference type="Proteomes" id="UP000003490">
    <property type="component" value="Unassembled WGS sequence"/>
</dbReference>
<dbReference type="InterPro" id="IPR040086">
    <property type="entry name" value="MJ0683-like"/>
</dbReference>
<evidence type="ECO:0000259" key="4">
    <source>
        <dbReference type="Pfam" id="PF04055"/>
    </source>
</evidence>
<dbReference type="SUPFAM" id="SSF102114">
    <property type="entry name" value="Radical SAM enzymes"/>
    <property type="match status" value="1"/>
</dbReference>
<name>A7VYA4_9FIRM</name>
<dbReference type="eggNOG" id="COG1533">
    <property type="taxonomic scope" value="Bacteria"/>
</dbReference>
<reference evidence="6 8" key="3">
    <citation type="submission" date="2017-07" db="EMBL/GenBank/DDBJ databases">
        <title>Prevalence of linear plasmids in Cutibacterium (Propionibacterium) acnes isolates obtained from prostatic tissue.</title>
        <authorList>
            <person name="Davidsson S."/>
            <person name="Carlsson J."/>
            <person name="Molling P."/>
            <person name="Andren O."/>
            <person name="Andersson S.-O."/>
            <person name="Brzuszkiewicz E."/>
            <person name="Poehlein A."/>
            <person name="Al-Zeer M."/>
            <person name="Brinkmann V."/>
            <person name="Scavenius C."/>
            <person name="Nazipi S."/>
            <person name="Soderquist B."/>
            <person name="Bruggemann H."/>
        </authorList>
    </citation>
    <scope>NUCLEOTIDE SEQUENCE [LARGE SCALE GENOMIC DNA]</scope>
    <source>
        <strain evidence="6 8">DSM 753</strain>
    </source>
</reference>
<dbReference type="Proteomes" id="UP000220611">
    <property type="component" value="Unassembled WGS sequence"/>
</dbReference>
<evidence type="ECO:0000313" key="8">
    <source>
        <dbReference type="Proteomes" id="UP000220611"/>
    </source>
</evidence>
<evidence type="ECO:0000313" key="5">
    <source>
        <dbReference type="EMBL" id="EDO59532.1"/>
    </source>
</evidence>
<dbReference type="PANTHER" id="PTHR43432">
    <property type="entry name" value="SLR0285 PROTEIN"/>
    <property type="match status" value="1"/>
</dbReference>
<evidence type="ECO:0000256" key="3">
    <source>
        <dbReference type="ARBA" id="ARBA00023014"/>
    </source>
</evidence>
<protein>
    <submittedName>
        <fullName evidence="5">Radical SAM domain protein</fullName>
    </submittedName>
    <submittedName>
        <fullName evidence="6">Radical SAM protein</fullName>
    </submittedName>
</protein>
<dbReference type="GO" id="GO:0046872">
    <property type="term" value="F:metal ion binding"/>
    <property type="evidence" value="ECO:0007669"/>
    <property type="project" value="UniProtKB-KW"/>
</dbReference>